<proteinExistence type="predicted"/>
<protein>
    <submittedName>
        <fullName evidence="1">Uncharacterized protein</fullName>
    </submittedName>
</protein>
<dbReference type="RefSeq" id="WP_195693304.1">
    <property type="nucleotide sequence ID" value="NZ_CP064760.1"/>
</dbReference>
<gene>
    <name evidence="1" type="ORF">IT882_04240</name>
</gene>
<reference evidence="1 2" key="1">
    <citation type="submission" date="2020-11" db="EMBL/GenBank/DDBJ databases">
        <title>Amino acid is mineralized and recycled by bacteria in oceanic microbiome.</title>
        <authorList>
            <person name="Zheng L.Y."/>
        </authorList>
    </citation>
    <scope>NUCLEOTIDE SEQUENCE [LARGE SCALE GENOMIC DNA]</scope>
    <source>
        <strain evidence="1 2">A32-1</strain>
    </source>
</reference>
<dbReference type="EMBL" id="CP064760">
    <property type="protein sequence ID" value="QPE05287.1"/>
    <property type="molecule type" value="Genomic_DNA"/>
</dbReference>
<dbReference type="AlphaFoldDB" id="A0A7S8RI22"/>
<evidence type="ECO:0000313" key="1">
    <source>
        <dbReference type="EMBL" id="QPE05287.1"/>
    </source>
</evidence>
<organism evidence="1 2">
    <name type="scientific">Microbacterium schleiferi</name>
    <dbReference type="NCBI Taxonomy" id="69362"/>
    <lineage>
        <taxon>Bacteria</taxon>
        <taxon>Bacillati</taxon>
        <taxon>Actinomycetota</taxon>
        <taxon>Actinomycetes</taxon>
        <taxon>Micrococcales</taxon>
        <taxon>Microbacteriaceae</taxon>
        <taxon>Microbacterium</taxon>
    </lineage>
</organism>
<keyword evidence="2" id="KW-1185">Reference proteome</keyword>
<dbReference type="Proteomes" id="UP000594480">
    <property type="component" value="Chromosome"/>
</dbReference>
<evidence type="ECO:0000313" key="2">
    <source>
        <dbReference type="Proteomes" id="UP000594480"/>
    </source>
</evidence>
<dbReference type="KEGG" id="msf:IT882_04240"/>
<sequence length="61" mass="6774">MTITLPSDDIATIHGVLAADARAILSRFPTKEQREYAEFLARIARAIDHQARQQLEPGDPS</sequence>
<accession>A0A7S8RI22</accession>
<name>A0A7S8RI22_9MICO</name>